<feature type="compositionally biased region" description="Polar residues" evidence="1">
    <location>
        <begin position="18"/>
        <end position="28"/>
    </location>
</feature>
<accession>A0A397ZR86</accession>
<evidence type="ECO:0000256" key="1">
    <source>
        <dbReference type="SAM" id="MobiDB-lite"/>
    </source>
</evidence>
<dbReference type="EMBL" id="CM010631">
    <property type="protein sequence ID" value="RID65566.1"/>
    <property type="molecule type" value="Genomic_DNA"/>
</dbReference>
<dbReference type="Proteomes" id="UP000264353">
    <property type="component" value="Chromosome A4"/>
</dbReference>
<name>A0A397ZR86_BRACM</name>
<evidence type="ECO:0000313" key="2">
    <source>
        <dbReference type="EMBL" id="RID65566.1"/>
    </source>
</evidence>
<protein>
    <submittedName>
        <fullName evidence="2">Uncharacterized protein</fullName>
    </submittedName>
</protein>
<evidence type="ECO:0000313" key="3">
    <source>
        <dbReference type="Proteomes" id="UP000264353"/>
    </source>
</evidence>
<dbReference type="AlphaFoldDB" id="A0A397ZR86"/>
<gene>
    <name evidence="2" type="ORF">BRARA_D00752</name>
</gene>
<reference evidence="2 3" key="1">
    <citation type="submission" date="2018-06" db="EMBL/GenBank/DDBJ databases">
        <title>WGS assembly of Brassica rapa FPsc.</title>
        <authorList>
            <person name="Bowman J."/>
            <person name="Kohchi T."/>
            <person name="Yamato K."/>
            <person name="Jenkins J."/>
            <person name="Shu S."/>
            <person name="Ishizaki K."/>
            <person name="Yamaoka S."/>
            <person name="Nishihama R."/>
            <person name="Nakamura Y."/>
            <person name="Berger F."/>
            <person name="Adam C."/>
            <person name="Aki S."/>
            <person name="Althoff F."/>
            <person name="Araki T."/>
            <person name="Arteaga-Vazquez M."/>
            <person name="Balasubrmanian S."/>
            <person name="Bauer D."/>
            <person name="Boehm C."/>
            <person name="Briginshaw L."/>
            <person name="Caballero-Perez J."/>
            <person name="Catarino B."/>
            <person name="Chen F."/>
            <person name="Chiyoda S."/>
            <person name="Chovatia M."/>
            <person name="Davies K."/>
            <person name="Delmans M."/>
            <person name="Demura T."/>
            <person name="Dierschke T."/>
            <person name="Dolan L."/>
            <person name="Dorantes-Acosta A."/>
            <person name="Eklund D."/>
            <person name="Florent S."/>
            <person name="Flores-Sandoval E."/>
            <person name="Fujiyama A."/>
            <person name="Fukuzawa H."/>
            <person name="Galik B."/>
            <person name="Grimanelli D."/>
            <person name="Grimwood J."/>
            <person name="Grossniklaus U."/>
            <person name="Hamada T."/>
            <person name="Haseloff J."/>
            <person name="Hetherington A."/>
            <person name="Higo A."/>
            <person name="Hirakawa Y."/>
            <person name="Hundley H."/>
            <person name="Ikeda Y."/>
            <person name="Inoue K."/>
            <person name="Inoue S."/>
            <person name="Ishida S."/>
            <person name="Jia Q."/>
            <person name="Kakita M."/>
            <person name="Kanazawa T."/>
            <person name="Kawai Y."/>
            <person name="Kawashima T."/>
            <person name="Kennedy M."/>
            <person name="Kinose K."/>
            <person name="Kinoshita T."/>
            <person name="Kohara Y."/>
            <person name="Koide E."/>
            <person name="Komatsu K."/>
            <person name="Kopischke S."/>
            <person name="Kubo M."/>
            <person name="Kyozuka J."/>
            <person name="Lagercrantz U."/>
            <person name="Lin S."/>
            <person name="Lindquist E."/>
            <person name="Lipzen A."/>
            <person name="Lu C."/>
            <person name="Luna E."/>
            <person name="Martienssen R."/>
            <person name="Minamino N."/>
            <person name="Mizutani M."/>
            <person name="Mizutani M."/>
            <person name="Mochizuki N."/>
            <person name="Monte I."/>
            <person name="Mosher R."/>
            <person name="Nagasaki H."/>
            <person name="Nakagami H."/>
            <person name="Naramoto S."/>
            <person name="Nishitani K."/>
            <person name="Ohtani M."/>
            <person name="Okamoto T."/>
            <person name="Okumura M."/>
            <person name="Phillips J."/>
            <person name="Pollak B."/>
            <person name="Reinders A."/>
            <person name="Roevekamp M."/>
            <person name="Sano R."/>
            <person name="Sawa S."/>
            <person name="Schmid M."/>
            <person name="Shirakawa M."/>
            <person name="Solano R."/>
            <person name="Spunde A."/>
            <person name="Suetsugu N."/>
            <person name="Sugano S."/>
            <person name="Sugiyama A."/>
            <person name="Sun R."/>
            <person name="Suzuki Y."/>
            <person name="Takenaka M."/>
            <person name="Takezawa D."/>
            <person name="Tomogane H."/>
            <person name="Tsuzuki M."/>
            <person name="Ueda T."/>
            <person name="Umeda M."/>
            <person name="Ward J."/>
            <person name="Watanabe Y."/>
            <person name="Yazaki K."/>
            <person name="Yokoyama R."/>
            <person name="Yoshitake Y."/>
            <person name="Yotsui I."/>
            <person name="Zachgo S."/>
            <person name="Schmutz J."/>
        </authorList>
    </citation>
    <scope>NUCLEOTIDE SEQUENCE [LARGE SCALE GENOMIC DNA]</scope>
    <source>
        <strain evidence="3">cv. B-3</strain>
    </source>
</reference>
<organism evidence="2 3">
    <name type="scientific">Brassica campestris</name>
    <name type="common">Field mustard</name>
    <dbReference type="NCBI Taxonomy" id="3711"/>
    <lineage>
        <taxon>Eukaryota</taxon>
        <taxon>Viridiplantae</taxon>
        <taxon>Streptophyta</taxon>
        <taxon>Embryophyta</taxon>
        <taxon>Tracheophyta</taxon>
        <taxon>Spermatophyta</taxon>
        <taxon>Magnoliopsida</taxon>
        <taxon>eudicotyledons</taxon>
        <taxon>Gunneridae</taxon>
        <taxon>Pentapetalae</taxon>
        <taxon>rosids</taxon>
        <taxon>malvids</taxon>
        <taxon>Brassicales</taxon>
        <taxon>Brassicaceae</taxon>
        <taxon>Brassiceae</taxon>
        <taxon>Brassica</taxon>
    </lineage>
</organism>
<sequence>MVHPRKAIGPDALKSVVQPESHQTSQTDHLGETSDRGSVQGVYLHNQNNFQHETIFIGFYTHEGVQQNWNRAKILMEQEVINFTSHTFLSPSICEYPTLEADSSPRKERPEPKPIIGFNRDLSSFQQAQYQEKWPRNYEVMI</sequence>
<proteinExistence type="predicted"/>
<feature type="region of interest" description="Disordered" evidence="1">
    <location>
        <begin position="1"/>
        <end position="36"/>
    </location>
</feature>